<dbReference type="PANTHER" id="PTHR43078:SF7">
    <property type="entry name" value="UDP-GLUCURONATE DECARBOXYLASE"/>
    <property type="match status" value="1"/>
</dbReference>
<evidence type="ECO:0000256" key="4">
    <source>
        <dbReference type="ARBA" id="ARBA00023239"/>
    </source>
</evidence>
<organism evidence="6 7">
    <name type="scientific">Cinchona calisaya</name>
    <dbReference type="NCBI Taxonomy" id="153742"/>
    <lineage>
        <taxon>Eukaryota</taxon>
        <taxon>Viridiplantae</taxon>
        <taxon>Streptophyta</taxon>
        <taxon>Embryophyta</taxon>
        <taxon>Tracheophyta</taxon>
        <taxon>Spermatophyta</taxon>
        <taxon>Magnoliopsida</taxon>
        <taxon>eudicotyledons</taxon>
        <taxon>Gunneridae</taxon>
        <taxon>Pentapetalae</taxon>
        <taxon>asterids</taxon>
        <taxon>lamiids</taxon>
        <taxon>Gentianales</taxon>
        <taxon>Rubiaceae</taxon>
        <taxon>Cinchonoideae</taxon>
        <taxon>Cinchoneae</taxon>
        <taxon>Cinchona</taxon>
    </lineage>
</organism>
<keyword evidence="4" id="KW-0456">Lyase</keyword>
<proteinExistence type="predicted"/>
<dbReference type="AlphaFoldDB" id="A0ABD2ZV43"/>
<accession>A0ABD2ZV43</accession>
<evidence type="ECO:0000256" key="3">
    <source>
        <dbReference type="ARBA" id="ARBA00023027"/>
    </source>
</evidence>
<keyword evidence="7" id="KW-1185">Reference proteome</keyword>
<comment type="caution">
    <text evidence="6">The sequence shown here is derived from an EMBL/GenBank/DDBJ whole genome shotgun (WGS) entry which is preliminary data.</text>
</comment>
<dbReference type="SUPFAM" id="SSF51735">
    <property type="entry name" value="NAD(P)-binding Rossmann-fold domains"/>
    <property type="match status" value="1"/>
</dbReference>
<dbReference type="Gene3D" id="3.40.50.720">
    <property type="entry name" value="NAD(P)-binding Rossmann-like Domain"/>
    <property type="match status" value="1"/>
</dbReference>
<dbReference type="GO" id="GO:0016831">
    <property type="term" value="F:carboxy-lyase activity"/>
    <property type="evidence" value="ECO:0007669"/>
    <property type="project" value="UniProtKB-KW"/>
</dbReference>
<comment type="cofactor">
    <cofactor evidence="1">
        <name>NAD(+)</name>
        <dbReference type="ChEBI" id="CHEBI:57540"/>
    </cofactor>
</comment>
<dbReference type="InterPro" id="IPR036291">
    <property type="entry name" value="NAD(P)-bd_dom_sf"/>
</dbReference>
<name>A0ABD2ZV43_9GENT</name>
<feature type="chain" id="PRO_5044846253" evidence="5">
    <location>
        <begin position="22"/>
        <end position="83"/>
    </location>
</feature>
<evidence type="ECO:0000256" key="2">
    <source>
        <dbReference type="ARBA" id="ARBA00022793"/>
    </source>
</evidence>
<gene>
    <name evidence="6" type="ORF">ACH5RR_016123</name>
</gene>
<keyword evidence="5" id="KW-0732">Signal</keyword>
<protein>
    <submittedName>
        <fullName evidence="6">Uncharacterized protein</fullName>
    </submittedName>
</protein>
<feature type="signal peptide" evidence="5">
    <location>
        <begin position="1"/>
        <end position="21"/>
    </location>
</feature>
<evidence type="ECO:0000313" key="7">
    <source>
        <dbReference type="Proteomes" id="UP001630127"/>
    </source>
</evidence>
<keyword evidence="2" id="KW-0210">Decarboxylase</keyword>
<dbReference type="InterPro" id="IPR044516">
    <property type="entry name" value="UXS-like"/>
</dbReference>
<dbReference type="Proteomes" id="UP001630127">
    <property type="component" value="Unassembled WGS sequence"/>
</dbReference>
<dbReference type="PANTHER" id="PTHR43078">
    <property type="entry name" value="UDP-GLUCURONIC ACID DECARBOXYLASE-RELATED"/>
    <property type="match status" value="1"/>
</dbReference>
<evidence type="ECO:0000313" key="6">
    <source>
        <dbReference type="EMBL" id="KAL3523289.1"/>
    </source>
</evidence>
<reference evidence="6 7" key="1">
    <citation type="submission" date="2024-11" db="EMBL/GenBank/DDBJ databases">
        <title>A near-complete genome assembly of Cinchona calisaya.</title>
        <authorList>
            <person name="Lian D.C."/>
            <person name="Zhao X.W."/>
            <person name="Wei L."/>
        </authorList>
    </citation>
    <scope>NUCLEOTIDE SEQUENCE [LARGE SCALE GENOMIC DNA]</scope>
    <source>
        <tissue evidence="6">Nenye</tissue>
    </source>
</reference>
<sequence>MIKANVTWTLVILELANRIGARILLTSIAGVYEDPLVHPQEESYSGNVDLTDDEVVQLGCNLQQPAKKMHPFILECDQAKKSR</sequence>
<evidence type="ECO:0000256" key="1">
    <source>
        <dbReference type="ARBA" id="ARBA00001911"/>
    </source>
</evidence>
<evidence type="ECO:0000256" key="5">
    <source>
        <dbReference type="SAM" id="SignalP"/>
    </source>
</evidence>
<keyword evidence="3" id="KW-0520">NAD</keyword>
<dbReference type="EMBL" id="JBJUIK010000007">
    <property type="protein sequence ID" value="KAL3523289.1"/>
    <property type="molecule type" value="Genomic_DNA"/>
</dbReference>